<evidence type="ECO:0000256" key="1">
    <source>
        <dbReference type="ARBA" id="ARBA00006739"/>
    </source>
</evidence>
<evidence type="ECO:0000256" key="2">
    <source>
        <dbReference type="ARBA" id="ARBA00022676"/>
    </source>
</evidence>
<dbReference type="PANTHER" id="PTHR43398">
    <property type="entry name" value="DOLICHOL-PHOSPHATE MANNOSYLTRANSFERASE SUBUNIT 1"/>
    <property type="match status" value="1"/>
</dbReference>
<name>A0A2H0KB84_9BACT</name>
<dbReference type="AlphaFoldDB" id="A0A2H0KB84"/>
<gene>
    <name evidence="5" type="ORF">COV91_03590</name>
</gene>
<dbReference type="Pfam" id="PF00535">
    <property type="entry name" value="Glycos_transf_2"/>
    <property type="match status" value="1"/>
</dbReference>
<dbReference type="GO" id="GO:0006506">
    <property type="term" value="P:GPI anchor biosynthetic process"/>
    <property type="evidence" value="ECO:0007669"/>
    <property type="project" value="TreeGrafter"/>
</dbReference>
<evidence type="ECO:0000256" key="3">
    <source>
        <dbReference type="ARBA" id="ARBA00022679"/>
    </source>
</evidence>
<keyword evidence="3" id="KW-0808">Transferase</keyword>
<evidence type="ECO:0000259" key="4">
    <source>
        <dbReference type="Pfam" id="PF00535"/>
    </source>
</evidence>
<organism evidence="5 6">
    <name type="scientific">Candidatus Taylorbacteria bacterium CG11_big_fil_rev_8_21_14_0_20_46_11</name>
    <dbReference type="NCBI Taxonomy" id="1975025"/>
    <lineage>
        <taxon>Bacteria</taxon>
        <taxon>Candidatus Tayloriibacteriota</taxon>
    </lineage>
</organism>
<dbReference type="PANTHER" id="PTHR43398:SF1">
    <property type="entry name" value="DOLICHOL-PHOSPHATE MANNOSYLTRANSFERASE SUBUNIT 1"/>
    <property type="match status" value="1"/>
</dbReference>
<dbReference type="GO" id="GO:0016020">
    <property type="term" value="C:membrane"/>
    <property type="evidence" value="ECO:0007669"/>
    <property type="project" value="GOC"/>
</dbReference>
<dbReference type="InterPro" id="IPR039528">
    <property type="entry name" value="DPM1-like"/>
</dbReference>
<keyword evidence="2" id="KW-0328">Glycosyltransferase</keyword>
<reference evidence="5 6" key="1">
    <citation type="submission" date="2017-09" db="EMBL/GenBank/DDBJ databases">
        <title>Depth-based differentiation of microbial function through sediment-hosted aquifers and enrichment of novel symbionts in the deep terrestrial subsurface.</title>
        <authorList>
            <person name="Probst A.J."/>
            <person name="Ladd B."/>
            <person name="Jarett J.K."/>
            <person name="Geller-Mcgrath D.E."/>
            <person name="Sieber C.M."/>
            <person name="Emerson J.B."/>
            <person name="Anantharaman K."/>
            <person name="Thomas B.C."/>
            <person name="Malmstrom R."/>
            <person name="Stieglmeier M."/>
            <person name="Klingl A."/>
            <person name="Woyke T."/>
            <person name="Ryan C.M."/>
            <person name="Banfield J.F."/>
        </authorList>
    </citation>
    <scope>NUCLEOTIDE SEQUENCE [LARGE SCALE GENOMIC DNA]</scope>
    <source>
        <strain evidence="5">CG11_big_fil_rev_8_21_14_0_20_46_11</strain>
    </source>
</reference>
<sequence length="242" mass="27715">MTASKTHVRLSIVVTVYSETFSVKETVSRLLKHNRGYIHEILLVVAPKSSRDSFEICHALEQEYPLVHVHVQKQTPGVGFAYREGMFLATGTHVALMSGDLETEPEAVDRMVKKIEDTGADVVIASRWLPGGGFVRYDKAKLVLNFLFQKMFRILYRTRLTDLTYGFKILSREVAQTIHWEGTLHEIFIETTVKPLHAGYRCEEVPSIWIGRKEGVSKNTFFRNLRYIRVALQTLLCNKKSL</sequence>
<feature type="domain" description="Glycosyltransferase 2-like" evidence="4">
    <location>
        <begin position="11"/>
        <end position="176"/>
    </location>
</feature>
<dbReference type="SUPFAM" id="SSF53448">
    <property type="entry name" value="Nucleotide-diphospho-sugar transferases"/>
    <property type="match status" value="1"/>
</dbReference>
<evidence type="ECO:0000313" key="5">
    <source>
        <dbReference type="EMBL" id="PIQ68510.1"/>
    </source>
</evidence>
<evidence type="ECO:0000313" key="6">
    <source>
        <dbReference type="Proteomes" id="UP000229342"/>
    </source>
</evidence>
<dbReference type="EMBL" id="PCVG01000045">
    <property type="protein sequence ID" value="PIQ68510.1"/>
    <property type="molecule type" value="Genomic_DNA"/>
</dbReference>
<dbReference type="InterPro" id="IPR029044">
    <property type="entry name" value="Nucleotide-diphossugar_trans"/>
</dbReference>
<comment type="caution">
    <text evidence="5">The sequence shown here is derived from an EMBL/GenBank/DDBJ whole genome shotgun (WGS) entry which is preliminary data.</text>
</comment>
<dbReference type="GO" id="GO:0035269">
    <property type="term" value="P:protein O-linked glycosylation via mannose"/>
    <property type="evidence" value="ECO:0007669"/>
    <property type="project" value="TreeGrafter"/>
</dbReference>
<dbReference type="Gene3D" id="3.90.550.10">
    <property type="entry name" value="Spore Coat Polysaccharide Biosynthesis Protein SpsA, Chain A"/>
    <property type="match status" value="1"/>
</dbReference>
<dbReference type="GO" id="GO:0006488">
    <property type="term" value="P:dolichol-linked oligosaccharide biosynthetic process"/>
    <property type="evidence" value="ECO:0007669"/>
    <property type="project" value="TreeGrafter"/>
</dbReference>
<proteinExistence type="inferred from homology"/>
<accession>A0A2H0KB84</accession>
<dbReference type="InterPro" id="IPR001173">
    <property type="entry name" value="Glyco_trans_2-like"/>
</dbReference>
<protein>
    <recommendedName>
        <fullName evidence="4">Glycosyltransferase 2-like domain-containing protein</fullName>
    </recommendedName>
</protein>
<comment type="similarity">
    <text evidence="1">Belongs to the glycosyltransferase 2 family.</text>
</comment>
<dbReference type="GO" id="GO:0004582">
    <property type="term" value="F:dolichyl-phosphate beta-D-mannosyltransferase activity"/>
    <property type="evidence" value="ECO:0007669"/>
    <property type="project" value="InterPro"/>
</dbReference>
<dbReference type="Proteomes" id="UP000229342">
    <property type="component" value="Unassembled WGS sequence"/>
</dbReference>